<keyword evidence="2 4" id="KW-0732">Signal</keyword>
<name>A0ABS1TW49_9PROT</name>
<dbReference type="CDD" id="cd11614">
    <property type="entry name" value="SAF_CpaB_FlgA_like"/>
    <property type="match status" value="1"/>
</dbReference>
<keyword evidence="6" id="KW-0282">Flagellum</keyword>
<dbReference type="Proteomes" id="UP000660885">
    <property type="component" value="Unassembled WGS sequence"/>
</dbReference>
<evidence type="ECO:0000256" key="4">
    <source>
        <dbReference type="SAM" id="SignalP"/>
    </source>
</evidence>
<feature type="signal peptide" evidence="4">
    <location>
        <begin position="1"/>
        <end position="16"/>
    </location>
</feature>
<evidence type="ECO:0000256" key="1">
    <source>
        <dbReference type="ARBA" id="ARBA00004418"/>
    </source>
</evidence>
<dbReference type="InterPro" id="IPR013974">
    <property type="entry name" value="SAF"/>
</dbReference>
<dbReference type="SMART" id="SM00858">
    <property type="entry name" value="SAF"/>
    <property type="match status" value="1"/>
</dbReference>
<dbReference type="EMBL" id="JAETWB010000001">
    <property type="protein sequence ID" value="MBL6076667.1"/>
    <property type="molecule type" value="Genomic_DNA"/>
</dbReference>
<dbReference type="InterPro" id="IPR039246">
    <property type="entry name" value="Flagellar_FlgA"/>
</dbReference>
<reference evidence="6 7" key="1">
    <citation type="submission" date="2021-01" db="EMBL/GenBank/DDBJ databases">
        <title>Belnapia mucosa sp. nov. and Belnapia arida sp. nov., isolated from the Tabernas Desert (Almeria, Spain).</title>
        <authorList>
            <person name="Molina-Menor E."/>
            <person name="Vidal-Verdu A."/>
            <person name="Calonge A."/>
            <person name="Satari L."/>
            <person name="Pereto J."/>
            <person name="Porcar M."/>
        </authorList>
    </citation>
    <scope>NUCLEOTIDE SEQUENCE [LARGE SCALE GENOMIC DNA]</scope>
    <source>
        <strain evidence="6 7">T18</strain>
    </source>
</reference>
<evidence type="ECO:0000256" key="3">
    <source>
        <dbReference type="ARBA" id="ARBA00022764"/>
    </source>
</evidence>
<evidence type="ECO:0000313" key="6">
    <source>
        <dbReference type="EMBL" id="MBL6076667.1"/>
    </source>
</evidence>
<gene>
    <name evidence="6" type="primary">flgA</name>
    <name evidence="6" type="ORF">JMJ56_01535</name>
</gene>
<proteinExistence type="predicted"/>
<keyword evidence="7" id="KW-1185">Reference proteome</keyword>
<dbReference type="NCBIfam" id="TIGR03170">
    <property type="entry name" value="flgA_cterm"/>
    <property type="match status" value="1"/>
</dbReference>
<sequence length="311" mass="32307">MRAIALLLLLAGPAAAQDLASIRPLATVESPTLLLGDVFDGAGPRAAQPVGASPAPGRRLVLEAPQLLALARAHGLAWRPLSSYDRAIVERPGRPVTPAEIGDTLRPELLRLGMDAEAELDLGPLLPPMVPPGAVLRLAAEGLAFDPATGRFAATLTIMAEGMPVQRQRLTGRAAQTVPAVAATRRLAAGETPRPADLRSIRLRAERMRPGIAERPGQVIGQQLLRPVAADAPILLADLAPPALVEKNALVTMLLEAPGLSLSAQGRALEAGPRGGLVPVMNLASRAVVEGEVVGPGRVRIAPGATPLRRP</sequence>
<dbReference type="Pfam" id="PF13144">
    <property type="entry name" value="ChapFlgA"/>
    <property type="match status" value="1"/>
</dbReference>
<feature type="domain" description="SAF" evidence="5">
    <location>
        <begin position="178"/>
        <end position="240"/>
    </location>
</feature>
<dbReference type="PANTHER" id="PTHR36307:SF1">
    <property type="entry name" value="FLAGELLA BASAL BODY P-RING FORMATION PROTEIN FLGA"/>
    <property type="match status" value="1"/>
</dbReference>
<keyword evidence="3" id="KW-0574">Periplasm</keyword>
<keyword evidence="6" id="KW-0969">Cilium</keyword>
<comment type="caution">
    <text evidence="6">The sequence shown here is derived from an EMBL/GenBank/DDBJ whole genome shotgun (WGS) entry which is preliminary data.</text>
</comment>
<comment type="subcellular location">
    <subcellularLocation>
        <location evidence="1">Periplasm</location>
    </subcellularLocation>
</comment>
<keyword evidence="6" id="KW-0966">Cell projection</keyword>
<dbReference type="InterPro" id="IPR017585">
    <property type="entry name" value="SAF_FlgA"/>
</dbReference>
<evidence type="ECO:0000259" key="5">
    <source>
        <dbReference type="SMART" id="SM00858"/>
    </source>
</evidence>
<protein>
    <submittedName>
        <fullName evidence="6">Flagellar basal body P-ring formation protein FlgA</fullName>
    </submittedName>
</protein>
<dbReference type="PANTHER" id="PTHR36307">
    <property type="entry name" value="FLAGELLA BASAL BODY P-RING FORMATION PROTEIN FLGA"/>
    <property type="match status" value="1"/>
</dbReference>
<dbReference type="RefSeq" id="WP_202829842.1">
    <property type="nucleotide sequence ID" value="NZ_JAETWB010000001.1"/>
</dbReference>
<evidence type="ECO:0000313" key="7">
    <source>
        <dbReference type="Proteomes" id="UP000660885"/>
    </source>
</evidence>
<feature type="chain" id="PRO_5047171593" evidence="4">
    <location>
        <begin position="17"/>
        <end position="311"/>
    </location>
</feature>
<organism evidence="6 7">
    <name type="scientific">Belnapia arida</name>
    <dbReference type="NCBI Taxonomy" id="2804533"/>
    <lineage>
        <taxon>Bacteria</taxon>
        <taxon>Pseudomonadati</taxon>
        <taxon>Pseudomonadota</taxon>
        <taxon>Alphaproteobacteria</taxon>
        <taxon>Acetobacterales</taxon>
        <taxon>Roseomonadaceae</taxon>
        <taxon>Belnapia</taxon>
    </lineage>
</organism>
<accession>A0ABS1TW49</accession>
<dbReference type="Gene3D" id="2.30.30.760">
    <property type="match status" value="1"/>
</dbReference>
<evidence type="ECO:0000256" key="2">
    <source>
        <dbReference type="ARBA" id="ARBA00022729"/>
    </source>
</evidence>